<dbReference type="InterPro" id="IPR036388">
    <property type="entry name" value="WH-like_DNA-bd_sf"/>
</dbReference>
<dbReference type="InterPro" id="IPR036390">
    <property type="entry name" value="WH_DNA-bd_sf"/>
</dbReference>
<protein>
    <submittedName>
        <fullName evidence="1">Uncharacterized protein</fullName>
    </submittedName>
</protein>
<dbReference type="SUPFAM" id="SSF46785">
    <property type="entry name" value="Winged helix' DNA-binding domain"/>
    <property type="match status" value="1"/>
</dbReference>
<dbReference type="EMBL" id="BK032768">
    <property type="protein sequence ID" value="DAF59316.1"/>
    <property type="molecule type" value="Genomic_DNA"/>
</dbReference>
<proteinExistence type="predicted"/>
<evidence type="ECO:0000313" key="1">
    <source>
        <dbReference type="EMBL" id="DAF59316.1"/>
    </source>
</evidence>
<organism evidence="1">
    <name type="scientific">Siphoviridae sp. ctAsH36</name>
    <dbReference type="NCBI Taxonomy" id="2827799"/>
    <lineage>
        <taxon>Viruses</taxon>
        <taxon>Duplodnaviria</taxon>
        <taxon>Heunggongvirae</taxon>
        <taxon>Uroviricota</taxon>
        <taxon>Caudoviricetes</taxon>
    </lineage>
</organism>
<reference evidence="1" key="1">
    <citation type="journal article" date="2021" name="Proc. Natl. Acad. Sci. U.S.A.">
        <title>A Catalog of Tens of Thousands of Viruses from Human Metagenomes Reveals Hidden Associations with Chronic Diseases.</title>
        <authorList>
            <person name="Tisza M.J."/>
            <person name="Buck C.B."/>
        </authorList>
    </citation>
    <scope>NUCLEOTIDE SEQUENCE</scope>
    <source>
        <strain evidence="1">CtAsH36</strain>
    </source>
</reference>
<name>A0A8S5T7J4_9CAUD</name>
<accession>A0A8S5T7J4</accession>
<dbReference type="Gene3D" id="1.10.10.10">
    <property type="entry name" value="Winged helix-like DNA-binding domain superfamily/Winged helix DNA-binding domain"/>
    <property type="match status" value="1"/>
</dbReference>
<sequence>MYNTKNKYEQGQALRKEIYMYIVSYIKLVGYAPSITEISEKVDAGRATVWKHINQLIDDDLLRTNHPSADRAYTPVGYGIRKISKEIK</sequence>